<feature type="non-terminal residue" evidence="1">
    <location>
        <position position="161"/>
    </location>
</feature>
<dbReference type="Proteomes" id="UP001362999">
    <property type="component" value="Unassembled WGS sequence"/>
</dbReference>
<name>A0AAV9ZPG4_9AGAR</name>
<proteinExistence type="predicted"/>
<dbReference type="AlphaFoldDB" id="A0AAV9ZPG4"/>
<comment type="caution">
    <text evidence="1">The sequence shown here is derived from an EMBL/GenBank/DDBJ whole genome shotgun (WGS) entry which is preliminary data.</text>
</comment>
<keyword evidence="2" id="KW-1185">Reference proteome</keyword>
<organism evidence="1 2">
    <name type="scientific">Favolaschia claudopus</name>
    <dbReference type="NCBI Taxonomy" id="2862362"/>
    <lineage>
        <taxon>Eukaryota</taxon>
        <taxon>Fungi</taxon>
        <taxon>Dikarya</taxon>
        <taxon>Basidiomycota</taxon>
        <taxon>Agaricomycotina</taxon>
        <taxon>Agaricomycetes</taxon>
        <taxon>Agaricomycetidae</taxon>
        <taxon>Agaricales</taxon>
        <taxon>Marasmiineae</taxon>
        <taxon>Mycenaceae</taxon>
        <taxon>Favolaschia</taxon>
    </lineage>
</organism>
<dbReference type="EMBL" id="JAWWNJ010000124">
    <property type="protein sequence ID" value="KAK6988227.1"/>
    <property type="molecule type" value="Genomic_DNA"/>
</dbReference>
<gene>
    <name evidence="1" type="ORF">R3P38DRAFT_2414322</name>
</gene>
<reference evidence="1 2" key="1">
    <citation type="journal article" date="2024" name="J Genomics">
        <title>Draft genome sequencing and assembly of Favolaschia claudopus CIRM-BRFM 2984 isolated from oak limbs.</title>
        <authorList>
            <person name="Navarro D."/>
            <person name="Drula E."/>
            <person name="Chaduli D."/>
            <person name="Cazenave R."/>
            <person name="Ahrendt S."/>
            <person name="Wang J."/>
            <person name="Lipzen A."/>
            <person name="Daum C."/>
            <person name="Barry K."/>
            <person name="Grigoriev I.V."/>
            <person name="Favel A."/>
            <person name="Rosso M.N."/>
            <person name="Martin F."/>
        </authorList>
    </citation>
    <scope>NUCLEOTIDE SEQUENCE [LARGE SCALE GENOMIC DNA]</scope>
    <source>
        <strain evidence="1 2">CIRM-BRFM 2984</strain>
    </source>
</reference>
<feature type="non-terminal residue" evidence="1">
    <location>
        <position position="1"/>
    </location>
</feature>
<protein>
    <submittedName>
        <fullName evidence="1">Uncharacterized protein</fullName>
    </submittedName>
</protein>
<accession>A0AAV9ZPG4</accession>
<sequence length="161" mass="17952">DGQLAIILSNLIYLYYLQEVKNELGSTSVEPNIEITRYYIEQCRRCHNAGATQRCNFPTVFLCQSAVHTASAVFTDVPIVEQLACIPLHAHSTNMAQVEAGARVIGALRVAPLDLLNRYPTLVNELQCDFPFPRSYEEEDTAIPFAYTAALDGKRVFRAAL</sequence>
<evidence type="ECO:0000313" key="1">
    <source>
        <dbReference type="EMBL" id="KAK6988227.1"/>
    </source>
</evidence>
<evidence type="ECO:0000313" key="2">
    <source>
        <dbReference type="Proteomes" id="UP001362999"/>
    </source>
</evidence>